<dbReference type="PANTHER" id="PTHR24421">
    <property type="entry name" value="NITRATE/NITRITE SENSOR PROTEIN NARX-RELATED"/>
    <property type="match status" value="1"/>
</dbReference>
<dbReference type="SUPFAM" id="SSF48452">
    <property type="entry name" value="TPR-like"/>
    <property type="match status" value="1"/>
</dbReference>
<reference evidence="13 14" key="1">
    <citation type="submission" date="2024-09" db="EMBL/GenBank/DDBJ databases">
        <authorList>
            <person name="Sun Q."/>
            <person name="Mori K."/>
        </authorList>
    </citation>
    <scope>NUCLEOTIDE SEQUENCE [LARGE SCALE GENOMIC DNA]</scope>
    <source>
        <strain evidence="13 14">NCAIM B.02481</strain>
    </source>
</reference>
<keyword evidence="11" id="KW-0472">Membrane</keyword>
<dbReference type="EMBL" id="JBHLTQ010000004">
    <property type="protein sequence ID" value="MFC0604630.1"/>
    <property type="molecule type" value="Genomic_DNA"/>
</dbReference>
<evidence type="ECO:0000313" key="13">
    <source>
        <dbReference type="EMBL" id="MFC0604630.1"/>
    </source>
</evidence>
<dbReference type="EC" id="2.7.13.3" evidence="2"/>
<feature type="domain" description="Histidine kinase/HSP90-like ATPase" evidence="12">
    <location>
        <begin position="582"/>
        <end position="673"/>
    </location>
</feature>
<dbReference type="Gene3D" id="1.20.5.1930">
    <property type="match status" value="1"/>
</dbReference>
<evidence type="ECO:0000256" key="6">
    <source>
        <dbReference type="ARBA" id="ARBA00022777"/>
    </source>
</evidence>
<keyword evidence="11" id="KW-0812">Transmembrane</keyword>
<gene>
    <name evidence="13" type="ORF">ACFFGA_08705</name>
</gene>
<evidence type="ECO:0000256" key="9">
    <source>
        <dbReference type="PROSITE-ProRule" id="PRU00339"/>
    </source>
</evidence>
<dbReference type="SMART" id="SM00387">
    <property type="entry name" value="HATPase_c"/>
    <property type="match status" value="1"/>
</dbReference>
<dbReference type="InterPro" id="IPR011990">
    <property type="entry name" value="TPR-like_helical_dom_sf"/>
</dbReference>
<evidence type="ECO:0000256" key="4">
    <source>
        <dbReference type="ARBA" id="ARBA00022679"/>
    </source>
</evidence>
<dbReference type="GO" id="GO:0016301">
    <property type="term" value="F:kinase activity"/>
    <property type="evidence" value="ECO:0007669"/>
    <property type="project" value="UniProtKB-KW"/>
</dbReference>
<dbReference type="InterPro" id="IPR003594">
    <property type="entry name" value="HATPase_dom"/>
</dbReference>
<evidence type="ECO:0000313" key="14">
    <source>
        <dbReference type="Proteomes" id="UP001589832"/>
    </source>
</evidence>
<keyword evidence="11" id="KW-1133">Transmembrane helix</keyword>
<dbReference type="SUPFAM" id="SSF55874">
    <property type="entry name" value="ATPase domain of HSP90 chaperone/DNA topoisomerase II/histidine kinase"/>
    <property type="match status" value="1"/>
</dbReference>
<keyword evidence="9" id="KW-0802">TPR repeat</keyword>
<name>A0ABV6Q8M7_9FLAO</name>
<feature type="coiled-coil region" evidence="10">
    <location>
        <begin position="459"/>
        <end position="486"/>
    </location>
</feature>
<dbReference type="InterPro" id="IPR019734">
    <property type="entry name" value="TPR_rpt"/>
</dbReference>
<keyword evidence="6 13" id="KW-0418">Kinase</keyword>
<evidence type="ECO:0000256" key="5">
    <source>
        <dbReference type="ARBA" id="ARBA00022741"/>
    </source>
</evidence>
<comment type="caution">
    <text evidence="13">The sequence shown here is derived from an EMBL/GenBank/DDBJ whole genome shotgun (WGS) entry which is preliminary data.</text>
</comment>
<dbReference type="InterPro" id="IPR011712">
    <property type="entry name" value="Sig_transdc_His_kin_sub3_dim/P"/>
</dbReference>
<dbReference type="PROSITE" id="PS50005">
    <property type="entry name" value="TPR"/>
    <property type="match status" value="1"/>
</dbReference>
<sequence length="677" mass="77973">MRKNLLPYYFVLALIFQSIIGYSQHEQGNFKSKKQHSLSENLQNALNQLDFNKALLIADSIEHYGRLHDDILFVSYGYSAKTEIYKFKEDIPNAKRYLKKIIPIFKKLRMYSRWTEQQSAYASLLRKEGKLDSSFLVLNQLQPFISDTLEKRSLKYFYNIKETSFLSSGQIDSTIHYIYKRIDLIDDDNNYELGNAYLQLSAVFYKVSDYSKALLYIDKAIEQTLGNEDKFRILASKNHIAKSNILIGLKKFTEAETEAEKALKLLKGKNSVEFFTKARLALAGIYWKTQRKTQSKDIINAIDFEGLSNQTQYDVLLMSLKQYGHENNWKKANPIIAKLDNLTPEISSLNSKSTFYKLSADIWSAQNESKKSIAAQNEFQNLNSQINTMQRTYMVYDLEKKYQVEKKDNEILAQQLALQKSRDQNIFGGIAIFVLLLILLSFFIVYRQRQNIKNKQIATLEAQQNLTRLEALIEGEEKERSRLAQELHDGINGDLSVLKYKMTALDYSKFSNADLKEYKASINLLDQTVEQIRQISHNLIPPSLNSFNLKEAIQQYCLKINNAHDIDIKFQYYGDQFNFKKNIEIVIYRIVQELINNIIKHAQATEAIVQINHHKKTIDITIEDNGIGFSTTTNHGGIGLKNIAHRTAYLNASLDINSGTDGTSVTISIDLEKLPND</sequence>
<evidence type="ECO:0000256" key="1">
    <source>
        <dbReference type="ARBA" id="ARBA00000085"/>
    </source>
</evidence>
<protein>
    <recommendedName>
        <fullName evidence="2">histidine kinase</fullName>
        <ecNumber evidence="2">2.7.13.3</ecNumber>
    </recommendedName>
</protein>
<dbReference type="CDD" id="cd16917">
    <property type="entry name" value="HATPase_UhpB-NarQ-NarX-like"/>
    <property type="match status" value="1"/>
</dbReference>
<comment type="catalytic activity">
    <reaction evidence="1">
        <text>ATP + protein L-histidine = ADP + protein N-phospho-L-histidine.</text>
        <dbReference type="EC" id="2.7.13.3"/>
    </reaction>
</comment>
<evidence type="ECO:0000256" key="7">
    <source>
        <dbReference type="ARBA" id="ARBA00022840"/>
    </source>
</evidence>
<dbReference type="Proteomes" id="UP001589832">
    <property type="component" value="Unassembled WGS sequence"/>
</dbReference>
<keyword evidence="14" id="KW-1185">Reference proteome</keyword>
<keyword evidence="5" id="KW-0547">Nucleotide-binding</keyword>
<dbReference type="Gene3D" id="3.30.565.10">
    <property type="entry name" value="Histidine kinase-like ATPase, C-terminal domain"/>
    <property type="match status" value="1"/>
</dbReference>
<dbReference type="Pfam" id="PF07730">
    <property type="entry name" value="HisKA_3"/>
    <property type="match status" value="1"/>
</dbReference>
<dbReference type="RefSeq" id="WP_386062598.1">
    <property type="nucleotide sequence ID" value="NZ_JBHLTQ010000004.1"/>
</dbReference>
<accession>A0ABV6Q8M7</accession>
<keyword evidence="7" id="KW-0067">ATP-binding</keyword>
<dbReference type="InterPro" id="IPR036890">
    <property type="entry name" value="HATPase_C_sf"/>
</dbReference>
<evidence type="ECO:0000256" key="10">
    <source>
        <dbReference type="SAM" id="Coils"/>
    </source>
</evidence>
<evidence type="ECO:0000256" key="11">
    <source>
        <dbReference type="SAM" id="Phobius"/>
    </source>
</evidence>
<keyword evidence="8" id="KW-0902">Two-component regulatory system</keyword>
<evidence type="ECO:0000259" key="12">
    <source>
        <dbReference type="SMART" id="SM00387"/>
    </source>
</evidence>
<evidence type="ECO:0000256" key="2">
    <source>
        <dbReference type="ARBA" id="ARBA00012438"/>
    </source>
</evidence>
<organism evidence="13 14">
    <name type="scientific">Winogradskyella pulchriflava</name>
    <dbReference type="NCBI Taxonomy" id="1110688"/>
    <lineage>
        <taxon>Bacteria</taxon>
        <taxon>Pseudomonadati</taxon>
        <taxon>Bacteroidota</taxon>
        <taxon>Flavobacteriia</taxon>
        <taxon>Flavobacteriales</taxon>
        <taxon>Flavobacteriaceae</taxon>
        <taxon>Winogradskyella</taxon>
    </lineage>
</organism>
<keyword evidence="4" id="KW-0808">Transferase</keyword>
<keyword evidence="3" id="KW-0597">Phosphoprotein</keyword>
<feature type="repeat" description="TPR" evidence="9">
    <location>
        <begin position="194"/>
        <end position="227"/>
    </location>
</feature>
<dbReference type="PANTHER" id="PTHR24421:SF10">
    <property type="entry name" value="NITRATE_NITRITE SENSOR PROTEIN NARQ"/>
    <property type="match status" value="1"/>
</dbReference>
<feature type="transmembrane region" description="Helical" evidence="11">
    <location>
        <begin position="426"/>
        <end position="446"/>
    </location>
</feature>
<dbReference type="InterPro" id="IPR050482">
    <property type="entry name" value="Sensor_HK_TwoCompSys"/>
</dbReference>
<evidence type="ECO:0000256" key="8">
    <source>
        <dbReference type="ARBA" id="ARBA00023012"/>
    </source>
</evidence>
<dbReference type="Pfam" id="PF02518">
    <property type="entry name" value="HATPase_c"/>
    <property type="match status" value="1"/>
</dbReference>
<keyword evidence="10" id="KW-0175">Coiled coil</keyword>
<dbReference type="Gene3D" id="1.25.40.10">
    <property type="entry name" value="Tetratricopeptide repeat domain"/>
    <property type="match status" value="1"/>
</dbReference>
<evidence type="ECO:0000256" key="3">
    <source>
        <dbReference type="ARBA" id="ARBA00022553"/>
    </source>
</evidence>
<proteinExistence type="predicted"/>